<evidence type="ECO:0000259" key="5">
    <source>
        <dbReference type="Pfam" id="PF24827"/>
    </source>
</evidence>
<dbReference type="PANTHER" id="PTHR37326">
    <property type="entry name" value="BLL3975 PROTEIN"/>
    <property type="match status" value="1"/>
</dbReference>
<dbReference type="Proteomes" id="UP000318834">
    <property type="component" value="Unassembled WGS sequence"/>
</dbReference>
<evidence type="ECO:0000313" key="6">
    <source>
        <dbReference type="EMBL" id="TMI75685.1"/>
    </source>
</evidence>
<name>A0A537IWN3_9BACT</name>
<comment type="caution">
    <text evidence="6">The sequence shown here is derived from an EMBL/GenBank/DDBJ whole genome shotgun (WGS) entry which is preliminary data.</text>
</comment>
<dbReference type="Pfam" id="PF24827">
    <property type="entry name" value="AstE_AspA_cat"/>
    <property type="match status" value="1"/>
</dbReference>
<organism evidence="6 7">
    <name type="scientific">Candidatus Segetimicrobium genomatis</name>
    <dbReference type="NCBI Taxonomy" id="2569760"/>
    <lineage>
        <taxon>Bacteria</taxon>
        <taxon>Bacillati</taxon>
        <taxon>Candidatus Sysuimicrobiota</taxon>
        <taxon>Candidatus Sysuimicrobiia</taxon>
        <taxon>Candidatus Sysuimicrobiales</taxon>
        <taxon>Candidatus Segetimicrobiaceae</taxon>
        <taxon>Candidatus Segetimicrobium</taxon>
    </lineage>
</organism>
<dbReference type="Gene3D" id="3.40.630.10">
    <property type="entry name" value="Zn peptidases"/>
    <property type="match status" value="1"/>
</dbReference>
<feature type="domain" description="Succinylglutamate desuccinylase/Aspartoacylase catalytic" evidence="5">
    <location>
        <begin position="53"/>
        <end position="237"/>
    </location>
</feature>
<reference evidence="6 7" key="1">
    <citation type="journal article" date="2019" name="Nat. Microbiol.">
        <title>Mediterranean grassland soil C-N compound turnover is dependent on rainfall and depth, and is mediated by genomically divergent microorganisms.</title>
        <authorList>
            <person name="Diamond S."/>
            <person name="Andeer P.F."/>
            <person name="Li Z."/>
            <person name="Crits-Christoph A."/>
            <person name="Burstein D."/>
            <person name="Anantharaman K."/>
            <person name="Lane K.R."/>
            <person name="Thomas B.C."/>
            <person name="Pan C."/>
            <person name="Northen T.R."/>
            <person name="Banfield J.F."/>
        </authorList>
    </citation>
    <scope>NUCLEOTIDE SEQUENCE [LARGE SCALE GENOMIC DNA]</scope>
    <source>
        <strain evidence="6">NP_8</strain>
    </source>
</reference>
<gene>
    <name evidence="6" type="ORF">E6H05_06005</name>
</gene>
<comment type="cofactor">
    <cofactor evidence="1">
        <name>Zn(2+)</name>
        <dbReference type="ChEBI" id="CHEBI:29105"/>
    </cofactor>
</comment>
<dbReference type="SUPFAM" id="SSF53187">
    <property type="entry name" value="Zn-dependent exopeptidases"/>
    <property type="match status" value="1"/>
</dbReference>
<dbReference type="InterPro" id="IPR055438">
    <property type="entry name" value="AstE_AspA_cat"/>
</dbReference>
<dbReference type="AlphaFoldDB" id="A0A537IWN3"/>
<dbReference type="InterPro" id="IPR043795">
    <property type="entry name" value="N-alpha-Ac-DABA-like"/>
</dbReference>
<dbReference type="GO" id="GO:0016811">
    <property type="term" value="F:hydrolase activity, acting on carbon-nitrogen (but not peptide) bonds, in linear amides"/>
    <property type="evidence" value="ECO:0007669"/>
    <property type="project" value="InterPro"/>
</dbReference>
<evidence type="ECO:0000313" key="7">
    <source>
        <dbReference type="Proteomes" id="UP000318834"/>
    </source>
</evidence>
<evidence type="ECO:0000256" key="4">
    <source>
        <dbReference type="ARBA" id="ARBA00022833"/>
    </source>
</evidence>
<dbReference type="PIRSF" id="PIRSF039012">
    <property type="entry name" value="ASP"/>
    <property type="match status" value="1"/>
</dbReference>
<evidence type="ECO:0000256" key="3">
    <source>
        <dbReference type="ARBA" id="ARBA00022801"/>
    </source>
</evidence>
<dbReference type="GO" id="GO:0046872">
    <property type="term" value="F:metal ion binding"/>
    <property type="evidence" value="ECO:0007669"/>
    <property type="project" value="UniProtKB-KW"/>
</dbReference>
<keyword evidence="4" id="KW-0862">Zinc</keyword>
<dbReference type="GO" id="GO:0016788">
    <property type="term" value="F:hydrolase activity, acting on ester bonds"/>
    <property type="evidence" value="ECO:0007669"/>
    <property type="project" value="InterPro"/>
</dbReference>
<keyword evidence="2" id="KW-0479">Metal-binding</keyword>
<keyword evidence="3" id="KW-0378">Hydrolase</keyword>
<sequence length="335" mass="35582">MKKSRGPLPHHLGALSVFSLEGRGPGRGQFLVTAVAEPAAVLPLIVIRGESAGPLFIVVAGVHGDEYEGPQAIWEVAQGLPPSSLHGTLLALPVCNPWAFAAGLRSTPDAMDGANLAREFPGALEGSPTQRLARALLEFVLKLKPGLFLDLHSGGTRYSFLPVVGYRGGLGNEDRSRAAARAFGLSALWEMADHRGTFNSETARKGITTVGVEMTGAGGCRREDVAANREGMLNLMRWLGMLRDHPAPEVLGPFRRTTDVLAPVSGFVVPHQAVGGRVEAGDSIARIHSSLFGEIVAEVKAPHAGEVWAMRHLRAIQQGEIITSIARPVGAETDR</sequence>
<dbReference type="InterPro" id="IPR053138">
    <property type="entry name" value="N-alpha-Ac-DABA_deacetylase"/>
</dbReference>
<evidence type="ECO:0000256" key="1">
    <source>
        <dbReference type="ARBA" id="ARBA00001947"/>
    </source>
</evidence>
<dbReference type="PANTHER" id="PTHR37326:SF1">
    <property type="entry name" value="BLL3975 PROTEIN"/>
    <property type="match status" value="1"/>
</dbReference>
<accession>A0A537IWN3</accession>
<evidence type="ECO:0000256" key="2">
    <source>
        <dbReference type="ARBA" id="ARBA00022723"/>
    </source>
</evidence>
<proteinExistence type="predicted"/>
<dbReference type="EMBL" id="VBAP01000041">
    <property type="protein sequence ID" value="TMI75685.1"/>
    <property type="molecule type" value="Genomic_DNA"/>
</dbReference>
<protein>
    <recommendedName>
        <fullName evidence="5">Succinylglutamate desuccinylase/Aspartoacylase catalytic domain-containing protein</fullName>
    </recommendedName>
</protein>